<sequence>MNVTTTCLLALTLFGLIYGAKDYTYPIDSNLKGRCVTLLVNKQDVPPGETRIDALDNLPKTFSGMKSGRAHQQCMDAVRMALKKKLEGGYGSKPIKCRNYINCLTADVCDPKAPFDEAIAHLLVKVSKGYRHILKTGHSCQPLRPWRIIKSCDFGLAKEVLNCDPFRMSKAKHTADVGTVYYMAPEN</sequence>
<keyword evidence="1" id="KW-0732">Signal</keyword>
<dbReference type="EMBL" id="OC922223">
    <property type="protein sequence ID" value="CAD7654014.1"/>
    <property type="molecule type" value="Genomic_DNA"/>
</dbReference>
<accession>A0A7R9M5L7</accession>
<protein>
    <submittedName>
        <fullName evidence="2">Uncharacterized protein</fullName>
    </submittedName>
</protein>
<evidence type="ECO:0000313" key="3">
    <source>
        <dbReference type="Proteomes" id="UP000728032"/>
    </source>
</evidence>
<organism evidence="2">
    <name type="scientific">Oppiella nova</name>
    <dbReference type="NCBI Taxonomy" id="334625"/>
    <lineage>
        <taxon>Eukaryota</taxon>
        <taxon>Metazoa</taxon>
        <taxon>Ecdysozoa</taxon>
        <taxon>Arthropoda</taxon>
        <taxon>Chelicerata</taxon>
        <taxon>Arachnida</taxon>
        <taxon>Acari</taxon>
        <taxon>Acariformes</taxon>
        <taxon>Sarcoptiformes</taxon>
        <taxon>Oribatida</taxon>
        <taxon>Brachypylina</taxon>
        <taxon>Oppioidea</taxon>
        <taxon>Oppiidae</taxon>
        <taxon>Oppiella</taxon>
    </lineage>
</organism>
<keyword evidence="3" id="KW-1185">Reference proteome</keyword>
<dbReference type="EMBL" id="CAJPVJ010007398">
    <property type="protein sequence ID" value="CAG2171201.1"/>
    <property type="molecule type" value="Genomic_DNA"/>
</dbReference>
<reference evidence="2" key="1">
    <citation type="submission" date="2020-11" db="EMBL/GenBank/DDBJ databases">
        <authorList>
            <person name="Tran Van P."/>
        </authorList>
    </citation>
    <scope>NUCLEOTIDE SEQUENCE</scope>
</reference>
<feature type="chain" id="PRO_5036211406" evidence="1">
    <location>
        <begin position="20"/>
        <end position="187"/>
    </location>
</feature>
<gene>
    <name evidence="2" type="ORF">ONB1V03_LOCUS10664</name>
</gene>
<evidence type="ECO:0000256" key="1">
    <source>
        <dbReference type="SAM" id="SignalP"/>
    </source>
</evidence>
<feature type="signal peptide" evidence="1">
    <location>
        <begin position="1"/>
        <end position="19"/>
    </location>
</feature>
<proteinExistence type="predicted"/>
<dbReference type="Proteomes" id="UP000728032">
    <property type="component" value="Unassembled WGS sequence"/>
</dbReference>
<dbReference type="OrthoDB" id="6415454at2759"/>
<dbReference type="SUPFAM" id="SSF56112">
    <property type="entry name" value="Protein kinase-like (PK-like)"/>
    <property type="match status" value="1"/>
</dbReference>
<dbReference type="AlphaFoldDB" id="A0A7R9M5L7"/>
<dbReference type="Gene3D" id="1.10.510.10">
    <property type="entry name" value="Transferase(Phosphotransferase) domain 1"/>
    <property type="match status" value="1"/>
</dbReference>
<dbReference type="InterPro" id="IPR011009">
    <property type="entry name" value="Kinase-like_dom_sf"/>
</dbReference>
<name>A0A7R9M5L7_9ACAR</name>
<evidence type="ECO:0000313" key="2">
    <source>
        <dbReference type="EMBL" id="CAD7654014.1"/>
    </source>
</evidence>